<evidence type="ECO:0000313" key="3">
    <source>
        <dbReference type="EMBL" id="TFI01697.1"/>
    </source>
</evidence>
<dbReference type="GO" id="GO:0016747">
    <property type="term" value="F:acyltransferase activity, transferring groups other than amino-acyl groups"/>
    <property type="evidence" value="ECO:0007669"/>
    <property type="project" value="InterPro"/>
</dbReference>
<sequence>MPADDAARPVPHLPPGVTAPGSHAGSGNVPGSESAAGSGDATQRRRESAGLDPSTLEVVRARREHARGIIALRDTLARWMQARGIDQWREGEFALEHVKQEIDRDEWWVMESPQRPGDVLASVRVIWEDLPIWGPQPEPAGYIHGVAVDRSLSGTGTGTRLIRVAEQAIAASGRTISRLDCDESNPVLQPFYAGLGYTPRGAVDFDVPGMDYRVRVLRMERSLAPVTPATR</sequence>
<dbReference type="Pfam" id="PF00583">
    <property type="entry name" value="Acetyltransf_1"/>
    <property type="match status" value="1"/>
</dbReference>
<dbReference type="InterPro" id="IPR000182">
    <property type="entry name" value="GNAT_dom"/>
</dbReference>
<dbReference type="RefSeq" id="WP_102613352.1">
    <property type="nucleotide sequence ID" value="NZ_CABMOG010000004.1"/>
</dbReference>
<dbReference type="AlphaFoldDB" id="A0AAX2SG00"/>
<feature type="domain" description="N-acetyltransferase" evidence="2">
    <location>
        <begin position="56"/>
        <end position="224"/>
    </location>
</feature>
<comment type="caution">
    <text evidence="3">The sequence shown here is derived from an EMBL/GenBank/DDBJ whole genome shotgun (WGS) entry which is preliminary data.</text>
</comment>
<keyword evidence="4" id="KW-1185">Reference proteome</keyword>
<proteinExistence type="predicted"/>
<gene>
    <name evidence="3" type="ORF">E4P33_06110</name>
</gene>
<dbReference type="InterPro" id="IPR016181">
    <property type="entry name" value="Acyl_CoA_acyltransferase"/>
</dbReference>
<dbReference type="PROSITE" id="PS51186">
    <property type="entry name" value="GNAT"/>
    <property type="match status" value="1"/>
</dbReference>
<dbReference type="Gene3D" id="3.40.630.30">
    <property type="match status" value="1"/>
</dbReference>
<dbReference type="Proteomes" id="UP000298017">
    <property type="component" value="Unassembled WGS sequence"/>
</dbReference>
<evidence type="ECO:0000259" key="2">
    <source>
        <dbReference type="PROSITE" id="PS51186"/>
    </source>
</evidence>
<name>A0AAX2SG00_KOCRH</name>
<dbReference type="EMBL" id="SPNK01000005">
    <property type="protein sequence ID" value="TFI01697.1"/>
    <property type="molecule type" value="Genomic_DNA"/>
</dbReference>
<feature type="region of interest" description="Disordered" evidence="1">
    <location>
        <begin position="1"/>
        <end position="54"/>
    </location>
</feature>
<evidence type="ECO:0000256" key="1">
    <source>
        <dbReference type="SAM" id="MobiDB-lite"/>
    </source>
</evidence>
<dbReference type="SUPFAM" id="SSF55729">
    <property type="entry name" value="Acyl-CoA N-acyltransferases (Nat)"/>
    <property type="match status" value="1"/>
</dbReference>
<reference evidence="3 4" key="1">
    <citation type="submission" date="2019-03" db="EMBL/GenBank/DDBJ databases">
        <title>Genome Sequencing and Assembly of Various Microbes Isolated from Alder Root Nodule.</title>
        <authorList>
            <person name="Swanson E."/>
            <person name="Sevigny J.L."/>
            <person name="Pesce C."/>
            <person name="Davis I."/>
            <person name="Kleiner V."/>
            <person name="Tisa L."/>
        </authorList>
    </citation>
    <scope>NUCLEOTIDE SEQUENCE [LARGE SCALE GENOMIC DNA]</scope>
    <source>
        <strain evidence="3 4">4R-31</strain>
    </source>
</reference>
<protein>
    <submittedName>
        <fullName evidence="3">GNAT family N-acetyltransferase</fullName>
    </submittedName>
</protein>
<evidence type="ECO:0000313" key="4">
    <source>
        <dbReference type="Proteomes" id="UP000298017"/>
    </source>
</evidence>
<accession>A0AAX2SG00</accession>
<organism evidence="3 4">
    <name type="scientific">Kocuria rhizophila</name>
    <dbReference type="NCBI Taxonomy" id="72000"/>
    <lineage>
        <taxon>Bacteria</taxon>
        <taxon>Bacillati</taxon>
        <taxon>Actinomycetota</taxon>
        <taxon>Actinomycetes</taxon>
        <taxon>Micrococcales</taxon>
        <taxon>Micrococcaceae</taxon>
        <taxon>Kocuria</taxon>
    </lineage>
</organism>